<accession>S8BS40</accession>
<proteinExistence type="predicted"/>
<comment type="caution">
    <text evidence="2">The sequence shown here is derived from an EMBL/GenBank/DDBJ whole genome shotgun (WGS) entry which is preliminary data.</text>
</comment>
<dbReference type="Proteomes" id="UP000015453">
    <property type="component" value="Unassembled WGS sequence"/>
</dbReference>
<feature type="non-terminal residue" evidence="2">
    <location>
        <position position="1"/>
    </location>
</feature>
<evidence type="ECO:0000313" key="2">
    <source>
        <dbReference type="EMBL" id="EPS57244.1"/>
    </source>
</evidence>
<feature type="compositionally biased region" description="Basic residues" evidence="1">
    <location>
        <begin position="50"/>
        <end position="60"/>
    </location>
</feature>
<dbReference type="EMBL" id="AUSU01010456">
    <property type="protein sequence ID" value="EPS57244.1"/>
    <property type="molecule type" value="Genomic_DNA"/>
</dbReference>
<protein>
    <submittedName>
        <fullName evidence="2">Uncharacterized protein</fullName>
    </submittedName>
</protein>
<name>S8BS40_9LAMI</name>
<keyword evidence="3" id="KW-1185">Reference proteome</keyword>
<feature type="region of interest" description="Disordered" evidence="1">
    <location>
        <begin position="1"/>
        <end position="60"/>
    </location>
</feature>
<feature type="non-terminal residue" evidence="2">
    <location>
        <position position="60"/>
    </location>
</feature>
<sequence>SPGRRPHAVMNPQGMGPATTDPPPVRIANGRLSGPKTPCAGPPPLGQQKSPKRAGKQKPK</sequence>
<evidence type="ECO:0000313" key="3">
    <source>
        <dbReference type="Proteomes" id="UP000015453"/>
    </source>
</evidence>
<reference evidence="2 3" key="1">
    <citation type="journal article" date="2013" name="BMC Genomics">
        <title>The miniature genome of a carnivorous plant Genlisea aurea contains a low number of genes and short non-coding sequences.</title>
        <authorList>
            <person name="Leushkin E.V."/>
            <person name="Sutormin R.A."/>
            <person name="Nabieva E.R."/>
            <person name="Penin A.A."/>
            <person name="Kondrashov A.S."/>
            <person name="Logacheva M.D."/>
        </authorList>
    </citation>
    <scope>NUCLEOTIDE SEQUENCE [LARGE SCALE GENOMIC DNA]</scope>
</reference>
<organism evidence="2 3">
    <name type="scientific">Genlisea aurea</name>
    <dbReference type="NCBI Taxonomy" id="192259"/>
    <lineage>
        <taxon>Eukaryota</taxon>
        <taxon>Viridiplantae</taxon>
        <taxon>Streptophyta</taxon>
        <taxon>Embryophyta</taxon>
        <taxon>Tracheophyta</taxon>
        <taxon>Spermatophyta</taxon>
        <taxon>Magnoliopsida</taxon>
        <taxon>eudicotyledons</taxon>
        <taxon>Gunneridae</taxon>
        <taxon>Pentapetalae</taxon>
        <taxon>asterids</taxon>
        <taxon>lamiids</taxon>
        <taxon>Lamiales</taxon>
        <taxon>Lentibulariaceae</taxon>
        <taxon>Genlisea</taxon>
    </lineage>
</organism>
<gene>
    <name evidence="2" type="ORF">M569_17577</name>
</gene>
<dbReference type="AlphaFoldDB" id="S8BS40"/>
<evidence type="ECO:0000256" key="1">
    <source>
        <dbReference type="SAM" id="MobiDB-lite"/>
    </source>
</evidence>